<dbReference type="InterPro" id="IPR036397">
    <property type="entry name" value="RNaseH_sf"/>
</dbReference>
<dbReference type="InterPro" id="IPR025959">
    <property type="entry name" value="Winged_HTH_dom"/>
</dbReference>
<dbReference type="Pfam" id="PF13592">
    <property type="entry name" value="HTH_33"/>
    <property type="match status" value="1"/>
</dbReference>
<dbReference type="PANTHER" id="PTHR46564:SF1">
    <property type="entry name" value="TRANSPOSASE"/>
    <property type="match status" value="1"/>
</dbReference>
<dbReference type="PANTHER" id="PTHR46564">
    <property type="entry name" value="TRANSPOSASE"/>
    <property type="match status" value="1"/>
</dbReference>
<dbReference type="GO" id="GO:0003676">
    <property type="term" value="F:nucleic acid binding"/>
    <property type="evidence" value="ECO:0007669"/>
    <property type="project" value="InterPro"/>
</dbReference>
<sequence length="231" mass="27373">MWRVKIAVRTIGDYMKRWGITPQKPIKRAYERNAKAVQKWLDETYPEINARAALEKAKIYWGDETGARNDSNHSREYAQKEKTSTIEINAKKFSVNMISAINNQGWVRFTIYKNTMNARVLLRFLKRLVKDSGRKFFLILDNLRVHHAKLVRKWLHKYEEKIEVFFLPSYSPEFNPDEYLNCDLKSGLRASSPPRSEDELKKKILGHLRMLQRKPQRVAKYFEHPAIRYAA</sequence>
<protein>
    <submittedName>
        <fullName evidence="3">Winged helix-turn helix</fullName>
    </submittedName>
</protein>
<name>A0A1M7Y1Q7_9BACT</name>
<accession>A0A1M7Y1Q7</accession>
<dbReference type="EMBL" id="FRFE01000004">
    <property type="protein sequence ID" value="SHO45755.1"/>
    <property type="molecule type" value="Genomic_DNA"/>
</dbReference>
<dbReference type="Pfam" id="PF13358">
    <property type="entry name" value="DDE_3"/>
    <property type="match status" value="1"/>
</dbReference>
<keyword evidence="4" id="KW-1185">Reference proteome</keyword>
<dbReference type="STRING" id="1121416.SAMN02745220_01199"/>
<reference evidence="3 4" key="1">
    <citation type="submission" date="2016-12" db="EMBL/GenBank/DDBJ databases">
        <authorList>
            <person name="Song W.-J."/>
            <person name="Kurnit D.M."/>
        </authorList>
    </citation>
    <scope>NUCLEOTIDE SEQUENCE [LARGE SCALE GENOMIC DNA]</scope>
    <source>
        <strain evidence="3 4">DSM 18488</strain>
    </source>
</reference>
<organism evidence="3 4">
    <name type="scientific">Desulfopila aestuarii DSM 18488</name>
    <dbReference type="NCBI Taxonomy" id="1121416"/>
    <lineage>
        <taxon>Bacteria</taxon>
        <taxon>Pseudomonadati</taxon>
        <taxon>Thermodesulfobacteriota</taxon>
        <taxon>Desulfobulbia</taxon>
        <taxon>Desulfobulbales</taxon>
        <taxon>Desulfocapsaceae</taxon>
        <taxon>Desulfopila</taxon>
    </lineage>
</organism>
<feature type="domain" description="Winged helix-turn helix" evidence="2">
    <location>
        <begin position="2"/>
        <end position="44"/>
    </location>
</feature>
<gene>
    <name evidence="3" type="ORF">SAMN02745220_01199</name>
</gene>
<evidence type="ECO:0000313" key="3">
    <source>
        <dbReference type="EMBL" id="SHO45755.1"/>
    </source>
</evidence>
<dbReference type="Gene3D" id="3.30.420.10">
    <property type="entry name" value="Ribonuclease H-like superfamily/Ribonuclease H"/>
    <property type="match status" value="1"/>
</dbReference>
<dbReference type="InterPro" id="IPR047655">
    <property type="entry name" value="Transpos_IS630-like"/>
</dbReference>
<dbReference type="NCBIfam" id="NF033545">
    <property type="entry name" value="transpos_IS630"/>
    <property type="match status" value="1"/>
</dbReference>
<dbReference type="RefSeq" id="WP_200802335.1">
    <property type="nucleotide sequence ID" value="NZ_FRFE01000004.1"/>
</dbReference>
<dbReference type="AlphaFoldDB" id="A0A1M7Y1Q7"/>
<dbReference type="Proteomes" id="UP000184603">
    <property type="component" value="Unassembled WGS sequence"/>
</dbReference>
<proteinExistence type="predicted"/>
<evidence type="ECO:0000259" key="1">
    <source>
        <dbReference type="Pfam" id="PF13358"/>
    </source>
</evidence>
<evidence type="ECO:0000259" key="2">
    <source>
        <dbReference type="Pfam" id="PF13592"/>
    </source>
</evidence>
<evidence type="ECO:0000313" key="4">
    <source>
        <dbReference type="Proteomes" id="UP000184603"/>
    </source>
</evidence>
<dbReference type="InterPro" id="IPR038717">
    <property type="entry name" value="Tc1-like_DDE_dom"/>
</dbReference>
<feature type="domain" description="Tc1-like transposase DDE" evidence="1">
    <location>
        <begin position="59"/>
        <end position="201"/>
    </location>
</feature>